<protein>
    <submittedName>
        <fullName evidence="2">Uncharacterized protein</fullName>
    </submittedName>
</protein>
<keyword evidence="3" id="KW-1185">Reference proteome</keyword>
<feature type="coiled-coil region" evidence="1">
    <location>
        <begin position="93"/>
        <end position="120"/>
    </location>
</feature>
<sequence>MAGNDLHKELHGKLKSDLMTGFLQKKANVLKWKEQFKLYCRDDEVRNGEIDGHFDFLESEGKIKIGDYEFLKKMFRYVDVTSEEVITTASTEINAALQNNKNKNENLEAVGANVKNSERNGDNYIKPVPWKY</sequence>
<accession>A0A8W8LVD9</accession>
<name>A0A8W8LVD9_MAGGI</name>
<reference evidence="2" key="1">
    <citation type="submission" date="2022-08" db="UniProtKB">
        <authorList>
            <consortium name="EnsemblMetazoa"/>
        </authorList>
    </citation>
    <scope>IDENTIFICATION</scope>
    <source>
        <strain evidence="2">05x7-T-G4-1.051#20</strain>
    </source>
</reference>
<evidence type="ECO:0000313" key="3">
    <source>
        <dbReference type="Proteomes" id="UP000005408"/>
    </source>
</evidence>
<proteinExistence type="predicted"/>
<evidence type="ECO:0000313" key="2">
    <source>
        <dbReference type="EnsemblMetazoa" id="G29929.1:cds"/>
    </source>
</evidence>
<dbReference type="AlphaFoldDB" id="A0A8W8LVD9"/>
<evidence type="ECO:0000256" key="1">
    <source>
        <dbReference type="SAM" id="Coils"/>
    </source>
</evidence>
<keyword evidence="1" id="KW-0175">Coiled coil</keyword>
<dbReference type="Proteomes" id="UP000005408">
    <property type="component" value="Unassembled WGS sequence"/>
</dbReference>
<organism evidence="2 3">
    <name type="scientific">Magallana gigas</name>
    <name type="common">Pacific oyster</name>
    <name type="synonym">Crassostrea gigas</name>
    <dbReference type="NCBI Taxonomy" id="29159"/>
    <lineage>
        <taxon>Eukaryota</taxon>
        <taxon>Metazoa</taxon>
        <taxon>Spiralia</taxon>
        <taxon>Lophotrochozoa</taxon>
        <taxon>Mollusca</taxon>
        <taxon>Bivalvia</taxon>
        <taxon>Autobranchia</taxon>
        <taxon>Pteriomorphia</taxon>
        <taxon>Ostreida</taxon>
        <taxon>Ostreoidea</taxon>
        <taxon>Ostreidae</taxon>
        <taxon>Magallana</taxon>
    </lineage>
</organism>
<dbReference type="EnsemblMetazoa" id="G29929.1">
    <property type="protein sequence ID" value="G29929.1:cds"/>
    <property type="gene ID" value="G29929"/>
</dbReference>